<reference evidence="1" key="1">
    <citation type="submission" date="2006-08" db="EMBL/GenBank/DDBJ databases">
        <title>Production of okadaic acid by dinoflagellates in the freshwater sponge Lubomirskia baicalensis: augmentation of cold stress defense.</title>
        <authorList>
            <person name="Mueller W.E.G."/>
            <person name="Belikov S.I."/>
            <person name="Kaluzhnaya O.V."/>
            <person name="Perovic-Ottstadt S."/>
            <person name="Fattorusso E."/>
            <person name="Krasko A."/>
            <person name="Schroeder H.C."/>
        </authorList>
    </citation>
    <scope>NUCLEOTIDE SEQUENCE</scope>
</reference>
<dbReference type="Gene3D" id="1.20.1270.10">
    <property type="match status" value="1"/>
</dbReference>
<name>A7M871_9METZ</name>
<proteinExistence type="evidence at transcript level"/>
<organism evidence="1">
    <name type="scientific">Lubomirskia baikalensis</name>
    <dbReference type="NCBI Taxonomy" id="289074"/>
    <lineage>
        <taxon>Eukaryota</taxon>
        <taxon>Metazoa</taxon>
        <taxon>Porifera</taxon>
        <taxon>Demospongiae</taxon>
        <taxon>Heteroscleromorpha</taxon>
        <taxon>Spongillida</taxon>
        <taxon>Lubomirskiidae</taxon>
        <taxon>Lubomirskia</taxon>
    </lineage>
</organism>
<dbReference type="SUPFAM" id="SSF100934">
    <property type="entry name" value="Heat shock protein 70kD (HSP70), C-terminal subdomain"/>
    <property type="match status" value="1"/>
</dbReference>
<accession>A7M871</accession>
<dbReference type="AlphaFoldDB" id="A7M871"/>
<dbReference type="EMBL" id="AM397084">
    <property type="protein sequence ID" value="CAL36991.1"/>
    <property type="molecule type" value="mRNA"/>
</dbReference>
<gene>
    <name evidence="1" type="primary">hsp70</name>
</gene>
<protein>
    <submittedName>
        <fullName evidence="1">Hsp70 protein</fullName>
    </submittedName>
</protein>
<evidence type="ECO:0000313" key="1">
    <source>
        <dbReference type="EMBL" id="CAL36991.1"/>
    </source>
</evidence>
<sequence>MSRSDLESCVVALKGSVEAEKEKLSEHDRKTLHDKADEVTNWLDKNKSAEGHQYAEKLKEIEKLVTPINASCNCHFSAK</sequence>
<dbReference type="InterPro" id="IPR029048">
    <property type="entry name" value="HSP70_C_sf"/>
</dbReference>